<keyword evidence="1 4" id="KW-0349">Heme</keyword>
<proteinExistence type="predicted"/>
<dbReference type="Pfam" id="PF00034">
    <property type="entry name" value="Cytochrom_C"/>
    <property type="match status" value="1"/>
</dbReference>
<protein>
    <submittedName>
        <fullName evidence="7">Cytochrome c</fullName>
    </submittedName>
</protein>
<keyword evidence="3 4" id="KW-0408">Iron</keyword>
<dbReference type="InterPro" id="IPR036909">
    <property type="entry name" value="Cyt_c-like_dom_sf"/>
</dbReference>
<keyword evidence="2 4" id="KW-0479">Metal-binding</keyword>
<dbReference type="OrthoDB" id="9811281at2"/>
<dbReference type="PROSITE" id="PS51007">
    <property type="entry name" value="CYTC"/>
    <property type="match status" value="2"/>
</dbReference>
<dbReference type="EMBL" id="CCAZ020000001">
    <property type="protein sequence ID" value="CEG07502.1"/>
    <property type="molecule type" value="Genomic_DNA"/>
</dbReference>
<dbReference type="AlphaFoldDB" id="A0A090MMI4"/>
<accession>A0A090MMI4</accession>
<evidence type="ECO:0000313" key="7">
    <source>
        <dbReference type="EMBL" id="CEG07502.1"/>
    </source>
</evidence>
<dbReference type="RefSeq" id="WP_009336880.1">
    <property type="nucleotide sequence ID" value="NZ_CCAZ020000001.1"/>
</dbReference>
<evidence type="ECO:0000256" key="1">
    <source>
        <dbReference type="ARBA" id="ARBA00022617"/>
    </source>
</evidence>
<evidence type="ECO:0000256" key="3">
    <source>
        <dbReference type="ARBA" id="ARBA00023004"/>
    </source>
</evidence>
<reference evidence="7 8" key="1">
    <citation type="journal article" date="2014" name="Genome Announc.">
        <title>Genome Sequence of Afipia felis Strain 76713, Isolated in Hospital Water Using an Amoeba Co-Culture Procedure.</title>
        <authorList>
            <person name="Benamar S."/>
            <person name="La Scola B."/>
            <person name="Croce O."/>
        </authorList>
    </citation>
    <scope>NUCLEOTIDE SEQUENCE [LARGE SCALE GENOMIC DNA]</scope>
    <source>
        <strain evidence="7 8">76713</strain>
    </source>
</reference>
<feature type="chain" id="PRO_5001860177" evidence="5">
    <location>
        <begin position="23"/>
        <end position="226"/>
    </location>
</feature>
<comment type="caution">
    <text evidence="7">The sequence shown here is derived from an EMBL/GenBank/DDBJ whole genome shotgun (WGS) entry which is preliminary data.</text>
</comment>
<dbReference type="GO" id="GO:0009055">
    <property type="term" value="F:electron transfer activity"/>
    <property type="evidence" value="ECO:0007669"/>
    <property type="project" value="InterPro"/>
</dbReference>
<gene>
    <name evidence="7" type="ORF">BN961_00894</name>
</gene>
<keyword evidence="5" id="KW-0732">Signal</keyword>
<dbReference type="Gene3D" id="1.10.760.10">
    <property type="entry name" value="Cytochrome c-like domain"/>
    <property type="match status" value="2"/>
</dbReference>
<feature type="signal peptide" evidence="5">
    <location>
        <begin position="1"/>
        <end position="22"/>
    </location>
</feature>
<feature type="domain" description="Cytochrome c" evidence="6">
    <location>
        <begin position="14"/>
        <end position="124"/>
    </location>
</feature>
<evidence type="ECO:0000256" key="2">
    <source>
        <dbReference type="ARBA" id="ARBA00022723"/>
    </source>
</evidence>
<sequence length="226" mass="24371">MKYKLPWATAVLTVALLSGAHAADKLDASCASCHALTKPTDTSLERLMSRKGPDLWYAGNKFNADWLVAWLQDPKPIRPAGYPYFKTIKEGPDHDVPDPSKITPHPKLTKAAAESAAAALMALKAPDLVPAGTFKGDTAGARMGALAFTKLRGCVTCHQGENGQGGFSGPELTDAGARLQPDFIAAYTIDPQRFDPHIWMPTLSLKDQDIQRITAYLSVQGRGDKK</sequence>
<dbReference type="GO" id="GO:0020037">
    <property type="term" value="F:heme binding"/>
    <property type="evidence" value="ECO:0007669"/>
    <property type="project" value="InterPro"/>
</dbReference>
<evidence type="ECO:0000256" key="5">
    <source>
        <dbReference type="SAM" id="SignalP"/>
    </source>
</evidence>
<dbReference type="Proteomes" id="UP000035762">
    <property type="component" value="Unassembled WGS sequence"/>
</dbReference>
<feature type="domain" description="Cytochrome c" evidence="6">
    <location>
        <begin position="139"/>
        <end position="221"/>
    </location>
</feature>
<dbReference type="SUPFAM" id="SSF46626">
    <property type="entry name" value="Cytochrome c"/>
    <property type="match status" value="2"/>
</dbReference>
<organism evidence="7 8">
    <name type="scientific">Afipia felis</name>
    <name type="common">Cat scratch disease bacillus</name>
    <dbReference type="NCBI Taxonomy" id="1035"/>
    <lineage>
        <taxon>Bacteria</taxon>
        <taxon>Pseudomonadati</taxon>
        <taxon>Pseudomonadota</taxon>
        <taxon>Alphaproteobacteria</taxon>
        <taxon>Hyphomicrobiales</taxon>
        <taxon>Nitrobacteraceae</taxon>
        <taxon>Afipia</taxon>
    </lineage>
</organism>
<evidence type="ECO:0000256" key="4">
    <source>
        <dbReference type="PROSITE-ProRule" id="PRU00433"/>
    </source>
</evidence>
<dbReference type="InterPro" id="IPR009056">
    <property type="entry name" value="Cyt_c-like_dom"/>
</dbReference>
<dbReference type="GO" id="GO:0046872">
    <property type="term" value="F:metal ion binding"/>
    <property type="evidence" value="ECO:0007669"/>
    <property type="project" value="UniProtKB-KW"/>
</dbReference>
<evidence type="ECO:0000313" key="8">
    <source>
        <dbReference type="Proteomes" id="UP000035762"/>
    </source>
</evidence>
<keyword evidence="8" id="KW-1185">Reference proteome</keyword>
<evidence type="ECO:0000259" key="6">
    <source>
        <dbReference type="PROSITE" id="PS51007"/>
    </source>
</evidence>
<dbReference type="STRING" id="1035.BN961_00894"/>
<name>A0A090MMI4_AFIFE</name>